<sequence length="226" mass="25091">MSGLRVREVFKSLGLPTSTYVRRDKGKFERELSDALNTKGKIALLTGPSKTGKSSLYLHVLSDRQQAPLTVRCDQELTTQEFWRRALEQVNFERIASETDTTQSKVGGGAKLGGKFGWAWLASLTGEVNVSTESQSAEGKFREKILAQPSPTHLVPILKNLPLVLVVEDFHYLTEQVKKSVFQQWKTFSDNEVSVIVVGTTHHAADLAHANSDLVGRIAQIDLRKS</sequence>
<protein>
    <submittedName>
        <fullName evidence="1">AAA ATPase domain-containing protein</fullName>
    </submittedName>
</protein>
<dbReference type="SUPFAM" id="SSF52540">
    <property type="entry name" value="P-loop containing nucleoside triphosphate hydrolases"/>
    <property type="match status" value="1"/>
</dbReference>
<gene>
    <name evidence="1" type="ORF">SAMN04244579_03668</name>
</gene>
<dbReference type="EMBL" id="FNYO01000058">
    <property type="protein sequence ID" value="SEJ25108.1"/>
    <property type="molecule type" value="Genomic_DNA"/>
</dbReference>
<dbReference type="RefSeq" id="WP_139211228.1">
    <property type="nucleotide sequence ID" value="NZ_FNYO01000058.1"/>
</dbReference>
<dbReference type="Proteomes" id="UP000199005">
    <property type="component" value="Unassembled WGS sequence"/>
</dbReference>
<accession>A0A1H6X7P4</accession>
<name>A0A1H6X7P4_9GAMM</name>
<evidence type="ECO:0000313" key="1">
    <source>
        <dbReference type="EMBL" id="SEJ25108.1"/>
    </source>
</evidence>
<reference evidence="1 2" key="1">
    <citation type="submission" date="2016-10" db="EMBL/GenBank/DDBJ databases">
        <authorList>
            <person name="de Groot N.N."/>
        </authorList>
    </citation>
    <scope>NUCLEOTIDE SEQUENCE [LARGE SCALE GENOMIC DNA]</scope>
    <source>
        <strain evidence="1 2">DSM 1041</strain>
    </source>
</reference>
<dbReference type="AlphaFoldDB" id="A0A1H6X7P4"/>
<organism evidence="1 2">
    <name type="scientific">Azotobacter beijerinckii</name>
    <dbReference type="NCBI Taxonomy" id="170623"/>
    <lineage>
        <taxon>Bacteria</taxon>
        <taxon>Pseudomonadati</taxon>
        <taxon>Pseudomonadota</taxon>
        <taxon>Gammaproteobacteria</taxon>
        <taxon>Pseudomonadales</taxon>
        <taxon>Pseudomonadaceae</taxon>
        <taxon>Azotobacter</taxon>
    </lineage>
</organism>
<dbReference type="InterPro" id="IPR027417">
    <property type="entry name" value="P-loop_NTPase"/>
</dbReference>
<evidence type="ECO:0000313" key="2">
    <source>
        <dbReference type="Proteomes" id="UP000199005"/>
    </source>
</evidence>
<proteinExistence type="predicted"/>
<dbReference type="Gene3D" id="3.40.50.300">
    <property type="entry name" value="P-loop containing nucleotide triphosphate hydrolases"/>
    <property type="match status" value="1"/>
</dbReference>